<feature type="region of interest" description="Disordered" evidence="10">
    <location>
        <begin position="856"/>
        <end position="877"/>
    </location>
</feature>
<evidence type="ECO:0000259" key="12">
    <source>
        <dbReference type="Pfam" id="PF00905"/>
    </source>
</evidence>
<evidence type="ECO:0000256" key="10">
    <source>
        <dbReference type="SAM" id="MobiDB-lite"/>
    </source>
</evidence>
<evidence type="ECO:0000256" key="9">
    <source>
        <dbReference type="SAM" id="Coils"/>
    </source>
</evidence>
<dbReference type="PANTHER" id="PTHR32282">
    <property type="entry name" value="BINDING PROTEIN TRANSPEPTIDASE, PUTATIVE-RELATED"/>
    <property type="match status" value="1"/>
</dbReference>
<dbReference type="GO" id="GO:0030288">
    <property type="term" value="C:outer membrane-bounded periplasmic space"/>
    <property type="evidence" value="ECO:0007669"/>
    <property type="project" value="TreeGrafter"/>
</dbReference>
<keyword evidence="1" id="KW-0121">Carboxypeptidase</keyword>
<evidence type="ECO:0000256" key="11">
    <source>
        <dbReference type="SAM" id="Phobius"/>
    </source>
</evidence>
<dbReference type="Gene3D" id="1.20.1270.90">
    <property type="entry name" value="AF1782-like"/>
    <property type="match status" value="1"/>
</dbReference>
<keyword evidence="11" id="KW-1133">Transmembrane helix</keyword>
<sequence length="877" mass="96569">MSVKKANVSKPQTKKKTKQKRSLFQKILIVLITGTLLVGVSGFFMLSNIIADVLRDNAADSIMNQEPSPVYADDGTTKAGEFGGISRENVTYDQIPQSVIDAFLAIEDSRYFKHNGFDLPRFISSAITNLRSGSLAQGGSTLTMQLVDNAKMKPVEEAMAKEGKHFNTIEKIERKVQEIYLSMKLETDWTKELIITKYLNEINFGGGALGIQKAAQYYFGKDVTALNLSESAFLAGVINAPYNFNPYNGYSAYLGDESNGKYNFYEAATQRRDETLYMMKYHGYISETEYDLAKSTKLAFQLNDTSVISDNEKYKYYLTQVQQEVINLTGKDPATTPMKIYTSLNIAAQDEANSLASGNGVTLPNNQYYQLGGAMVNNTNGEIMAVIGGRTDIDSGLDTGEFRDRSKEPKQPGSTAKPLLDYAMAFEHLGWCTTRVMSDDGPFAIDSQHKVANSDGKYYGDVSLERALAQSLNTIALQTMDEYLNREGKESQIEYLKKLGLSDTTAEAFDIQYAIGGSSLQLSPIELASAYAIFGNGGNYHKPHMVRKVVMEDGTTYETKTETTKALSEQAAFMVSDLLYKVVNGSYKGYNLLGMVDFSSYPVYGKTGTTNWSDEEAAKYGGAMKDEWTVTYTSEYTVATWTGFDYGVAGGNTNINDYLMMNVNTLINKALLDKCTTSNVKKIARPSGISEYGGGYIKTEFLKNAAKNNPKTVVNTTNETQELENLIKTIEALNSEEYTAESYERLLQALEKAKRVLEDDSADMDDVKQALSDLQAAYNSLEKNAPKVDNSALKNLIETAKTYVDTSKYNAAQVDALQKAISNGIQLAANSNATQAEIDAAVNAINIAIQDCINNPLPSNPEELPNPDTPESEDSDD</sequence>
<feature type="compositionally biased region" description="Basic and acidic residues" evidence="10">
    <location>
        <begin position="400"/>
        <end position="410"/>
    </location>
</feature>
<comment type="catalytic activity">
    <reaction evidence="8">
        <text>[GlcNAc-(1-&gt;4)-Mur2Ac(oyl-L-Ala-gamma-D-Glu-L-Lys-D-Ala-D-Ala)](n)-di-trans,octa-cis-undecaprenyl diphosphate + beta-D-GlcNAc-(1-&gt;4)-Mur2Ac(oyl-L-Ala-gamma-D-Glu-L-Lys-D-Ala-D-Ala)-di-trans,octa-cis-undecaprenyl diphosphate = [GlcNAc-(1-&gt;4)-Mur2Ac(oyl-L-Ala-gamma-D-Glu-L-Lys-D-Ala-D-Ala)](n+1)-di-trans,octa-cis-undecaprenyl diphosphate + di-trans,octa-cis-undecaprenyl diphosphate + H(+)</text>
        <dbReference type="Rhea" id="RHEA:23708"/>
        <dbReference type="Rhea" id="RHEA-COMP:9602"/>
        <dbReference type="Rhea" id="RHEA-COMP:9603"/>
        <dbReference type="ChEBI" id="CHEBI:15378"/>
        <dbReference type="ChEBI" id="CHEBI:58405"/>
        <dbReference type="ChEBI" id="CHEBI:60033"/>
        <dbReference type="ChEBI" id="CHEBI:78435"/>
        <dbReference type="EC" id="2.4.99.28"/>
    </reaction>
</comment>
<keyword evidence="2" id="KW-0645">Protease</keyword>
<dbReference type="Gene3D" id="1.20.1270.70">
    <property type="entry name" value="Designed single chain three-helix bundle"/>
    <property type="match status" value="1"/>
</dbReference>
<feature type="domain" description="Glycosyl transferase family 51" evidence="13">
    <location>
        <begin position="85"/>
        <end position="251"/>
    </location>
</feature>
<evidence type="ECO:0000313" key="15">
    <source>
        <dbReference type="EMBL" id="RHM14940.1"/>
    </source>
</evidence>
<comment type="catalytic activity">
    <reaction evidence="7">
        <text>Preferential cleavage: (Ac)2-L-Lys-D-Ala-|-D-Ala. Also transpeptidation of peptidyl-alanyl moieties that are N-acyl substituents of D-alanine.</text>
        <dbReference type="EC" id="3.4.16.4"/>
    </reaction>
</comment>
<dbReference type="InterPro" id="IPR012338">
    <property type="entry name" value="Beta-lactam/transpept-like"/>
</dbReference>
<evidence type="ECO:0000256" key="7">
    <source>
        <dbReference type="ARBA" id="ARBA00034000"/>
    </source>
</evidence>
<dbReference type="EMBL" id="QRPK01000005">
    <property type="protein sequence ID" value="RHM14940.1"/>
    <property type="molecule type" value="Genomic_DNA"/>
</dbReference>
<feature type="region of interest" description="Disordered" evidence="10">
    <location>
        <begin position="397"/>
        <end position="416"/>
    </location>
</feature>
<dbReference type="OrthoDB" id="9766909at2"/>
<dbReference type="GO" id="GO:0006508">
    <property type="term" value="P:proteolysis"/>
    <property type="evidence" value="ECO:0007669"/>
    <property type="project" value="UniProtKB-KW"/>
</dbReference>
<dbReference type="Pfam" id="PF07554">
    <property type="entry name" value="FIVAR"/>
    <property type="match status" value="2"/>
</dbReference>
<gene>
    <name evidence="15" type="ORF">DWZ83_01815</name>
    <name evidence="14" type="ORF">KHZ85_04995</name>
</gene>
<dbReference type="Pfam" id="PF00905">
    <property type="entry name" value="Transpeptidase"/>
    <property type="match status" value="1"/>
</dbReference>
<accession>A0A415PQC8</accession>
<feature type="domain" description="Penicillin-binding protein transpeptidase" evidence="12">
    <location>
        <begin position="375"/>
        <end position="635"/>
    </location>
</feature>
<evidence type="ECO:0000259" key="13">
    <source>
        <dbReference type="Pfam" id="PF00912"/>
    </source>
</evidence>
<keyword evidence="5" id="KW-0378">Hydrolase</keyword>
<keyword evidence="11" id="KW-0472">Membrane</keyword>
<evidence type="ECO:0000256" key="5">
    <source>
        <dbReference type="ARBA" id="ARBA00022801"/>
    </source>
</evidence>
<dbReference type="Proteomes" id="UP000284868">
    <property type="component" value="Unassembled WGS sequence"/>
</dbReference>
<reference evidence="15 16" key="1">
    <citation type="submission" date="2018-08" db="EMBL/GenBank/DDBJ databases">
        <title>A genome reference for cultivated species of the human gut microbiota.</title>
        <authorList>
            <person name="Zou Y."/>
            <person name="Xue W."/>
            <person name="Luo G."/>
        </authorList>
    </citation>
    <scope>NUCLEOTIDE SEQUENCE [LARGE SCALE GENOMIC DNA]</scope>
    <source>
        <strain evidence="15 16">AF35-6BH</strain>
    </source>
</reference>
<proteinExistence type="predicted"/>
<dbReference type="Gene3D" id="1.10.3810.10">
    <property type="entry name" value="Biosynthetic peptidoglycan transglycosylase-like"/>
    <property type="match status" value="1"/>
</dbReference>
<dbReference type="Gene3D" id="3.40.710.10">
    <property type="entry name" value="DD-peptidase/beta-lactamase superfamily"/>
    <property type="match status" value="1"/>
</dbReference>
<dbReference type="GO" id="GO:0008658">
    <property type="term" value="F:penicillin binding"/>
    <property type="evidence" value="ECO:0007669"/>
    <property type="project" value="InterPro"/>
</dbReference>
<dbReference type="InterPro" id="IPR001460">
    <property type="entry name" value="PCN-bd_Tpept"/>
</dbReference>
<organism evidence="15 16">
    <name type="scientific">Amedibacillus dolichus</name>
    <dbReference type="NCBI Taxonomy" id="31971"/>
    <lineage>
        <taxon>Bacteria</taxon>
        <taxon>Bacillati</taxon>
        <taxon>Bacillota</taxon>
        <taxon>Erysipelotrichia</taxon>
        <taxon>Erysipelotrichales</taxon>
        <taxon>Erysipelotrichaceae</taxon>
        <taxon>Amedibacillus</taxon>
    </lineage>
</organism>
<keyword evidence="11" id="KW-0812">Transmembrane</keyword>
<evidence type="ECO:0000313" key="14">
    <source>
        <dbReference type="EMBL" id="MBS4884104.1"/>
    </source>
</evidence>
<feature type="coiled-coil region" evidence="9">
    <location>
        <begin position="713"/>
        <end position="784"/>
    </location>
</feature>
<dbReference type="InterPro" id="IPR023346">
    <property type="entry name" value="Lysozyme-like_dom_sf"/>
</dbReference>
<keyword evidence="3" id="KW-0328">Glycosyltransferase</keyword>
<dbReference type="GO" id="GO:0009002">
    <property type="term" value="F:serine-type D-Ala-D-Ala carboxypeptidase activity"/>
    <property type="evidence" value="ECO:0007669"/>
    <property type="project" value="UniProtKB-EC"/>
</dbReference>
<protein>
    <submittedName>
        <fullName evidence="15">Penicillin-binding protein</fullName>
    </submittedName>
    <submittedName>
        <fullName evidence="14">Transglycosylase domain-containing protein</fullName>
    </submittedName>
</protein>
<dbReference type="SUPFAM" id="SSF56601">
    <property type="entry name" value="beta-lactamase/transpeptidase-like"/>
    <property type="match status" value="1"/>
</dbReference>
<feature type="transmembrane region" description="Helical" evidence="11">
    <location>
        <begin position="23"/>
        <end position="46"/>
    </location>
</feature>
<evidence type="ECO:0000256" key="1">
    <source>
        <dbReference type="ARBA" id="ARBA00022645"/>
    </source>
</evidence>
<keyword evidence="4" id="KW-0808">Transferase</keyword>
<keyword evidence="16" id="KW-1185">Reference proteome</keyword>
<dbReference type="InterPro" id="IPR050396">
    <property type="entry name" value="Glycosyltr_51/Transpeptidase"/>
</dbReference>
<dbReference type="Proteomes" id="UP000753219">
    <property type="component" value="Unassembled WGS sequence"/>
</dbReference>
<reference evidence="14" key="2">
    <citation type="submission" date="2021-02" db="EMBL/GenBank/DDBJ databases">
        <title>Infant gut strain persistence is associated with maternal origin, phylogeny, and functional potential including surface adhesion and iron acquisition.</title>
        <authorList>
            <person name="Lou Y.C."/>
        </authorList>
    </citation>
    <scope>NUCLEOTIDE SEQUENCE</scope>
    <source>
        <strain evidence="14">L3_108_103G1_dasL3_108_103G1_concoct_2</strain>
    </source>
</reference>
<evidence type="ECO:0000256" key="6">
    <source>
        <dbReference type="ARBA" id="ARBA00023268"/>
    </source>
</evidence>
<keyword evidence="9" id="KW-0175">Coiled coil</keyword>
<dbReference type="GeneID" id="92793509"/>
<evidence type="ECO:0000256" key="3">
    <source>
        <dbReference type="ARBA" id="ARBA00022676"/>
    </source>
</evidence>
<evidence type="ECO:0000256" key="4">
    <source>
        <dbReference type="ARBA" id="ARBA00022679"/>
    </source>
</evidence>
<evidence type="ECO:0000256" key="2">
    <source>
        <dbReference type="ARBA" id="ARBA00022670"/>
    </source>
</evidence>
<dbReference type="RefSeq" id="WP_004799663.1">
    <property type="nucleotide sequence ID" value="NZ_CABKNA010000004.1"/>
</dbReference>
<dbReference type="InterPro" id="IPR036950">
    <property type="entry name" value="PBP_transglycosylase"/>
</dbReference>
<dbReference type="Pfam" id="PF00912">
    <property type="entry name" value="Transgly"/>
    <property type="match status" value="1"/>
</dbReference>
<dbReference type="GO" id="GO:0009252">
    <property type="term" value="P:peptidoglycan biosynthetic process"/>
    <property type="evidence" value="ECO:0007669"/>
    <property type="project" value="TreeGrafter"/>
</dbReference>
<dbReference type="EMBL" id="JAGZMZ010000009">
    <property type="protein sequence ID" value="MBS4884104.1"/>
    <property type="molecule type" value="Genomic_DNA"/>
</dbReference>
<evidence type="ECO:0000256" key="8">
    <source>
        <dbReference type="ARBA" id="ARBA00049902"/>
    </source>
</evidence>
<keyword evidence="6" id="KW-0511">Multifunctional enzyme</keyword>
<dbReference type="GO" id="GO:0008955">
    <property type="term" value="F:peptidoglycan glycosyltransferase activity"/>
    <property type="evidence" value="ECO:0007669"/>
    <property type="project" value="UniProtKB-EC"/>
</dbReference>
<dbReference type="SUPFAM" id="SSF53955">
    <property type="entry name" value="Lysozyme-like"/>
    <property type="match status" value="1"/>
</dbReference>
<evidence type="ECO:0000313" key="16">
    <source>
        <dbReference type="Proteomes" id="UP000284868"/>
    </source>
</evidence>
<comment type="caution">
    <text evidence="15">The sequence shown here is derived from an EMBL/GenBank/DDBJ whole genome shotgun (WGS) entry which is preliminary data.</text>
</comment>
<dbReference type="AlphaFoldDB" id="A0A415PQC8"/>
<name>A0A415PQC8_9FIRM</name>
<dbReference type="PANTHER" id="PTHR32282:SF29">
    <property type="entry name" value="PENICILLIN-BINDING PROTEIN 1A"/>
    <property type="match status" value="1"/>
</dbReference>
<dbReference type="InterPro" id="IPR001264">
    <property type="entry name" value="Glyco_trans_51"/>
</dbReference>